<dbReference type="GO" id="GO:0045028">
    <property type="term" value="F:G protein-coupled purinergic nucleotide receptor activity"/>
    <property type="evidence" value="ECO:0007669"/>
    <property type="project" value="InterPro"/>
</dbReference>
<dbReference type="GO" id="GO:0005886">
    <property type="term" value="C:plasma membrane"/>
    <property type="evidence" value="ECO:0007669"/>
    <property type="project" value="UniProtKB-SubCell"/>
</dbReference>
<evidence type="ECO:0000259" key="11">
    <source>
        <dbReference type="PROSITE" id="PS50262"/>
    </source>
</evidence>
<dbReference type="PROSITE" id="PS50262">
    <property type="entry name" value="G_PROTEIN_RECEP_F1_2"/>
    <property type="match status" value="1"/>
</dbReference>
<evidence type="ECO:0000256" key="9">
    <source>
        <dbReference type="RuleBase" id="RU000688"/>
    </source>
</evidence>
<evidence type="ECO:0000256" key="5">
    <source>
        <dbReference type="ARBA" id="ARBA00023040"/>
    </source>
</evidence>
<dbReference type="Gene3D" id="1.20.1070.10">
    <property type="entry name" value="Rhodopsin 7-helix transmembrane proteins"/>
    <property type="match status" value="1"/>
</dbReference>
<keyword evidence="5 9" id="KW-0297">G-protein coupled receptor</keyword>
<evidence type="ECO:0000256" key="3">
    <source>
        <dbReference type="ARBA" id="ARBA00022692"/>
    </source>
</evidence>
<keyword evidence="2" id="KW-1003">Cell membrane</keyword>
<keyword evidence="3 9" id="KW-0812">Transmembrane</keyword>
<dbReference type="PRINTS" id="PR00237">
    <property type="entry name" value="GPCRRHODOPSN"/>
</dbReference>
<dbReference type="PANTHER" id="PTHR24233:SF10">
    <property type="entry name" value="P2Y PURINOCEPTOR 13"/>
    <property type="match status" value="1"/>
</dbReference>
<keyword evidence="6 10" id="KW-0472">Membrane</keyword>
<evidence type="ECO:0000256" key="6">
    <source>
        <dbReference type="ARBA" id="ARBA00023136"/>
    </source>
</evidence>
<evidence type="ECO:0000256" key="10">
    <source>
        <dbReference type="SAM" id="Phobius"/>
    </source>
</evidence>
<keyword evidence="13" id="KW-1185">Reference proteome</keyword>
<evidence type="ECO:0000256" key="4">
    <source>
        <dbReference type="ARBA" id="ARBA00022989"/>
    </source>
</evidence>
<dbReference type="InterPro" id="IPR017452">
    <property type="entry name" value="GPCR_Rhodpsn_7TM"/>
</dbReference>
<proteinExistence type="inferred from homology"/>
<dbReference type="InterPro" id="IPR005466">
    <property type="entry name" value="P2Y14_rcpt"/>
</dbReference>
<evidence type="ECO:0000256" key="7">
    <source>
        <dbReference type="ARBA" id="ARBA00023170"/>
    </source>
</evidence>
<keyword evidence="4 10" id="KW-1133">Transmembrane helix</keyword>
<comment type="subcellular location">
    <subcellularLocation>
        <location evidence="1">Cell membrane</location>
        <topology evidence="1">Multi-pass membrane protein</topology>
    </subcellularLocation>
</comment>
<keyword evidence="7 9" id="KW-0675">Receptor</keyword>
<organism evidence="12 13">
    <name type="scientific">Sphaeramia orbicularis</name>
    <name type="common">orbiculate cardinalfish</name>
    <dbReference type="NCBI Taxonomy" id="375764"/>
    <lineage>
        <taxon>Eukaryota</taxon>
        <taxon>Metazoa</taxon>
        <taxon>Chordata</taxon>
        <taxon>Craniata</taxon>
        <taxon>Vertebrata</taxon>
        <taxon>Euteleostomi</taxon>
        <taxon>Actinopterygii</taxon>
        <taxon>Neopterygii</taxon>
        <taxon>Teleostei</taxon>
        <taxon>Neoteleostei</taxon>
        <taxon>Acanthomorphata</taxon>
        <taxon>Gobiaria</taxon>
        <taxon>Kurtiformes</taxon>
        <taxon>Apogonoidei</taxon>
        <taxon>Apogonidae</taxon>
        <taxon>Apogoninae</taxon>
        <taxon>Sphaeramia</taxon>
    </lineage>
</organism>
<dbReference type="Proteomes" id="UP000472271">
    <property type="component" value="Chromosome 13"/>
</dbReference>
<comment type="similarity">
    <text evidence="9">Belongs to the G-protein coupled receptor 1 family.</text>
</comment>
<protein>
    <submittedName>
        <fullName evidence="12">Purinergic receptor P2Y13</fullName>
    </submittedName>
</protein>
<sequence length="342" mass="38468">MCICTQLLFLNYPDSFNTSQLSAGCPQVNFMTVENVMSYFFFLLFPVALILNGVAAWVSLHLRSTSTFIVYLKNLVASDLLMTLTLPVNAASMQSGATVELRAFACRYSNVIFYCCMYASIALMGLISLDRFFKIVKPCGKMLGQSVMFSLVMSVLVWVTLIGGTVLPTITLTDQDPVNTTDNFCMSLKSKSGLILHKFVVLSMEILFWFVCLLVVFCYICITMKVLQSFKNSGSNNNQGKKKTKLRVFLILLVFFVCFVPFHLMRIPFTLQEILGINICPQLWIVVVHHVVLWVSTTNACLDPFLYIFLCREYRDKLVDMMKARGICIATAGDAIALMKST</sequence>
<accession>A0A673BQ98</accession>
<reference evidence="12" key="1">
    <citation type="submission" date="2019-06" db="EMBL/GenBank/DDBJ databases">
        <authorList>
            <consortium name="Wellcome Sanger Institute Data Sharing"/>
        </authorList>
    </citation>
    <scope>NUCLEOTIDE SEQUENCE [LARGE SCALE GENOMIC DNA]</scope>
</reference>
<evidence type="ECO:0000313" key="12">
    <source>
        <dbReference type="Ensembl" id="ENSSORP00005042383.1"/>
    </source>
</evidence>
<dbReference type="PRINTS" id="PR01655">
    <property type="entry name" value="UDPGLUCOSER"/>
</dbReference>
<evidence type="ECO:0000313" key="13">
    <source>
        <dbReference type="Proteomes" id="UP000472271"/>
    </source>
</evidence>
<evidence type="ECO:0000256" key="2">
    <source>
        <dbReference type="ARBA" id="ARBA00022475"/>
    </source>
</evidence>
<dbReference type="Pfam" id="PF00001">
    <property type="entry name" value="7tm_1"/>
    <property type="match status" value="1"/>
</dbReference>
<feature type="transmembrane region" description="Helical" evidence="10">
    <location>
        <begin position="149"/>
        <end position="170"/>
    </location>
</feature>
<dbReference type="PROSITE" id="PS00237">
    <property type="entry name" value="G_PROTEIN_RECEP_F1_1"/>
    <property type="match status" value="1"/>
</dbReference>
<feature type="transmembrane region" description="Helical" evidence="10">
    <location>
        <begin position="70"/>
        <end position="91"/>
    </location>
</feature>
<dbReference type="InParanoid" id="A0A673BQ98"/>
<feature type="transmembrane region" description="Helical" evidence="10">
    <location>
        <begin position="248"/>
        <end position="271"/>
    </location>
</feature>
<feature type="transmembrane region" description="Helical" evidence="10">
    <location>
        <begin position="206"/>
        <end position="227"/>
    </location>
</feature>
<dbReference type="PRINTS" id="PR01157">
    <property type="entry name" value="P2YPURNOCPTR"/>
</dbReference>
<dbReference type="SUPFAM" id="SSF81321">
    <property type="entry name" value="Family A G protein-coupled receptor-like"/>
    <property type="match status" value="1"/>
</dbReference>
<dbReference type="InterPro" id="IPR000276">
    <property type="entry name" value="GPCR_Rhodpsn"/>
</dbReference>
<feature type="transmembrane region" description="Helical" evidence="10">
    <location>
        <begin position="283"/>
        <end position="310"/>
    </location>
</feature>
<evidence type="ECO:0000256" key="1">
    <source>
        <dbReference type="ARBA" id="ARBA00004651"/>
    </source>
</evidence>
<reference evidence="12" key="2">
    <citation type="submission" date="2025-08" db="UniProtKB">
        <authorList>
            <consortium name="Ensembl"/>
        </authorList>
    </citation>
    <scope>IDENTIFICATION</scope>
</reference>
<name>A0A673BQ98_9TELE</name>
<feature type="transmembrane region" description="Helical" evidence="10">
    <location>
        <begin position="111"/>
        <end position="129"/>
    </location>
</feature>
<dbReference type="Ensembl" id="ENSSORT00005043461.1">
    <property type="protein sequence ID" value="ENSSORP00005042383.1"/>
    <property type="gene ID" value="ENSSORG00005019651.1"/>
</dbReference>
<reference evidence="12" key="3">
    <citation type="submission" date="2025-09" db="UniProtKB">
        <authorList>
            <consortium name="Ensembl"/>
        </authorList>
    </citation>
    <scope>IDENTIFICATION</scope>
</reference>
<dbReference type="PANTHER" id="PTHR24233">
    <property type="entry name" value="P2Y PURINOCEPTOR-RELATED G-PROTEIN COUPLED RECEPTOR"/>
    <property type="match status" value="1"/>
</dbReference>
<keyword evidence="8 9" id="KW-0807">Transducer</keyword>
<feature type="domain" description="G-protein coupled receptors family 1 profile" evidence="11">
    <location>
        <begin position="51"/>
        <end position="307"/>
    </location>
</feature>
<feature type="transmembrane region" description="Helical" evidence="10">
    <location>
        <begin position="36"/>
        <end position="58"/>
    </location>
</feature>
<dbReference type="AlphaFoldDB" id="A0A673BQ98"/>
<evidence type="ECO:0000256" key="8">
    <source>
        <dbReference type="ARBA" id="ARBA00023224"/>
    </source>
</evidence>